<feature type="transmembrane region" description="Helical" evidence="9">
    <location>
        <begin position="443"/>
        <end position="467"/>
    </location>
</feature>
<feature type="transmembrane region" description="Helical" evidence="9">
    <location>
        <begin position="364"/>
        <end position="387"/>
    </location>
</feature>
<feature type="transmembrane region" description="Helical" evidence="9">
    <location>
        <begin position="158"/>
        <end position="181"/>
    </location>
</feature>
<evidence type="ECO:0000259" key="12">
    <source>
        <dbReference type="Pfam" id="PF13244"/>
    </source>
</evidence>
<dbReference type="Pfam" id="PF04039">
    <property type="entry name" value="MnhB"/>
    <property type="match status" value="1"/>
</dbReference>
<dbReference type="InterPro" id="IPR001750">
    <property type="entry name" value="ND/Mrp_TM"/>
</dbReference>
<evidence type="ECO:0000256" key="9">
    <source>
        <dbReference type="SAM" id="Phobius"/>
    </source>
</evidence>
<dbReference type="RefSeq" id="WP_123380747.1">
    <property type="nucleotide sequence ID" value="NZ_RJKN01000007.1"/>
</dbReference>
<feature type="region of interest" description="Disordered" evidence="8">
    <location>
        <begin position="979"/>
        <end position="1026"/>
    </location>
</feature>
<feature type="transmembrane region" description="Helical" evidence="9">
    <location>
        <begin position="270"/>
        <end position="287"/>
    </location>
</feature>
<feature type="transmembrane region" description="Helical" evidence="9">
    <location>
        <begin position="319"/>
        <end position="343"/>
    </location>
</feature>
<feature type="transmembrane region" description="Helical" evidence="9">
    <location>
        <begin position="201"/>
        <end position="227"/>
    </location>
</feature>
<feature type="domain" description="Na+/H+ antiporter MnhB subunit-related protein" evidence="11">
    <location>
        <begin position="833"/>
        <end position="956"/>
    </location>
</feature>
<evidence type="ECO:0000259" key="11">
    <source>
        <dbReference type="Pfam" id="PF04039"/>
    </source>
</evidence>
<feature type="compositionally biased region" description="Low complexity" evidence="8">
    <location>
        <begin position="1007"/>
        <end position="1016"/>
    </location>
</feature>
<dbReference type="Pfam" id="PF13244">
    <property type="entry name" value="MbhD"/>
    <property type="match status" value="1"/>
</dbReference>
<gene>
    <name evidence="14" type="ORF">EDC03_2668</name>
</gene>
<evidence type="ECO:0000256" key="4">
    <source>
        <dbReference type="ARBA" id="ARBA00022692"/>
    </source>
</evidence>
<feature type="transmembrane region" description="Helical" evidence="9">
    <location>
        <begin position="487"/>
        <end position="510"/>
    </location>
</feature>
<dbReference type="PANTHER" id="PTHR43373:SF1">
    <property type="entry name" value="NA(+)_H(+) ANTIPORTER SUBUNIT A"/>
    <property type="match status" value="1"/>
</dbReference>
<feature type="transmembrane region" description="Helical" evidence="9">
    <location>
        <begin position="294"/>
        <end position="313"/>
    </location>
</feature>
<keyword evidence="5 9" id="KW-1133">Transmembrane helix</keyword>
<feature type="domain" description="NADH:quinone oxidoreductase/Mrp antiporter transmembrane" evidence="10">
    <location>
        <begin position="125"/>
        <end position="412"/>
    </location>
</feature>
<feature type="transmembrane region" description="Helical" evidence="9">
    <location>
        <begin position="26"/>
        <end position="43"/>
    </location>
</feature>
<dbReference type="AlphaFoldDB" id="A0A3N1GA82"/>
<feature type="transmembrane region" description="Helical" evidence="9">
    <location>
        <begin position="105"/>
        <end position="123"/>
    </location>
</feature>
<keyword evidence="2" id="KW-0813">Transport</keyword>
<evidence type="ECO:0000256" key="8">
    <source>
        <dbReference type="SAM" id="MobiDB-lite"/>
    </source>
</evidence>
<feature type="transmembrane region" description="Helical" evidence="9">
    <location>
        <begin position="677"/>
        <end position="697"/>
    </location>
</feature>
<feature type="compositionally biased region" description="Low complexity" evidence="8">
    <location>
        <begin position="788"/>
        <end position="802"/>
    </location>
</feature>
<feature type="compositionally biased region" description="Gly residues" evidence="8">
    <location>
        <begin position="1017"/>
        <end position="1026"/>
    </location>
</feature>
<feature type="transmembrane region" description="Helical" evidence="9">
    <location>
        <begin position="837"/>
        <end position="855"/>
    </location>
</feature>
<dbReference type="InterPro" id="IPR042106">
    <property type="entry name" value="Nuo/plastoQ_OxRdtase_6_NuoJ"/>
</dbReference>
<feature type="transmembrane region" description="Helical" evidence="9">
    <location>
        <begin position="129"/>
        <end position="146"/>
    </location>
</feature>
<evidence type="ECO:0000256" key="6">
    <source>
        <dbReference type="ARBA" id="ARBA00023136"/>
    </source>
</evidence>
<evidence type="ECO:0000256" key="1">
    <source>
        <dbReference type="ARBA" id="ARBA00004651"/>
    </source>
</evidence>
<feature type="transmembrane region" description="Helical" evidence="9">
    <location>
        <begin position="937"/>
        <end position="959"/>
    </location>
</feature>
<dbReference type="PRINTS" id="PR01434">
    <property type="entry name" value="NADHDHGNASE5"/>
</dbReference>
<keyword evidence="6 9" id="KW-0472">Membrane</keyword>
<dbReference type="InterPro" id="IPR050616">
    <property type="entry name" value="CPA3_Na-H_Antiporter_A"/>
</dbReference>
<evidence type="ECO:0000256" key="7">
    <source>
        <dbReference type="RuleBase" id="RU000320"/>
    </source>
</evidence>
<dbReference type="InterPro" id="IPR025383">
    <property type="entry name" value="MrpA_C/MbhD"/>
</dbReference>
<sequence>MTVLIGAHAVAALVAPTLVRLLGRRAFLLLALVPLASCAWLVAQLPTVQAGGDRVETVAWAPLLQLELAFRVDGLALVLGLLVAGVGALVLAYCAAYFDDGETGLGRFAGVLVAFAGAMLALVLADDLLLLYVMWELTTVFSYLLIGHLTEQRSSRLAAMRALVVTTFGGLAMLVGLVLLGEAAGTYRLSELVAAPPAPSGVVTAGLVLVLVGALSKSAIWPFSLWLPSAMAAPTPVSAYLHAAAMVKAGVYLLARLAPGFADVPVWRPLVLTLGVVTMLVGGYRALRQHDLKLLLAYGTVSQLGFMTVVVGLGGPDGALAGLALVCAHALFKSTLFLTVGAIDHATGTRDLRRLSGLPRQMPVLTAAAVLAALSMAGVTPMAGFAAKESAFDALLHGGSSLATAALVGVVLGSCLTAGYTARFLWGAFAAKGRQPTPVHAPGPLLTGVPVVLAVSGLVLGLAGPAWQRVLEPYVLTVGEPEVYLRPWYGLTASFGLSLLTLAVGALLFLGRRRVVRAQALAPVLVDTERGYGRLVRLVERLAVEATGATQRGSLPAYLAVIFVVLVVGPGTAAVLAGPWDAPVRLWDTPAQLAAGVVVAVAAVATVRARRRLKAAVLLGVTGYGVALLFLLHGAPDLALTQVLVETVSLVVFVLVLRRLPLYFSDRPLRRSRFLRAGLAVAVGGVVSLLALVAVAARTATPISTVFPEQAYDFGGGRNVVNVILVDIRAWDTVGELSVLLVAATGVASLVFLGRRFGHLDVSAEAEEEAARLASADRGPGGTTGSVDAADAAPASTAAGADGHLGDAPAEEVRPAGRWQGPPELPAERRSVIFETVTRLTFHTVVLFSLYLVFAGHNQPGGGFAGGLVAGLALMVRYLSGGRRELDRAAPVPAGLLLGSGLFLSAGVGLLAALLGFTPLQSAIFEPTVPVLGEVKLVTALFFDIGVYLLVIGLVLDVLRSLGGGVDAHIEADAERDPSSTAALSISGSVGDLTEGSGEVEPEPERPAAGAAATPAGGTGHPGGAR</sequence>
<feature type="transmembrane region" description="Helical" evidence="9">
    <location>
        <begin position="638"/>
        <end position="657"/>
    </location>
</feature>
<feature type="transmembrane region" description="Helical" evidence="9">
    <location>
        <begin position="737"/>
        <end position="754"/>
    </location>
</feature>
<dbReference type="InParanoid" id="A0A3N1GA82"/>
<organism evidence="14 15">
    <name type="scientific">Pseudokineococcus lusitanus</name>
    <dbReference type="NCBI Taxonomy" id="763993"/>
    <lineage>
        <taxon>Bacteria</taxon>
        <taxon>Bacillati</taxon>
        <taxon>Actinomycetota</taxon>
        <taxon>Actinomycetes</taxon>
        <taxon>Kineosporiales</taxon>
        <taxon>Kineosporiaceae</taxon>
        <taxon>Pseudokineococcus</taxon>
    </lineage>
</organism>
<protein>
    <submittedName>
        <fullName evidence="14">Multisubunit sodium/proton antiporter MrpA subunit /multisubunit sodium/proton antiporter MrpB subunit</fullName>
    </submittedName>
</protein>
<evidence type="ECO:0000256" key="3">
    <source>
        <dbReference type="ARBA" id="ARBA00022475"/>
    </source>
</evidence>
<dbReference type="Proteomes" id="UP000276232">
    <property type="component" value="Unassembled WGS sequence"/>
</dbReference>
<dbReference type="Gene3D" id="1.20.120.1200">
    <property type="entry name" value="NADH-ubiquinone/plastoquinone oxidoreductase chain 6, subunit NuoJ"/>
    <property type="match status" value="1"/>
</dbReference>
<dbReference type="EMBL" id="RJKN01000007">
    <property type="protein sequence ID" value="ROP27145.1"/>
    <property type="molecule type" value="Genomic_DNA"/>
</dbReference>
<comment type="subcellular location">
    <subcellularLocation>
        <location evidence="1">Cell membrane</location>
        <topology evidence="1">Multi-pass membrane protein</topology>
    </subcellularLocation>
    <subcellularLocation>
        <location evidence="7">Membrane</location>
        <topology evidence="7">Multi-pass membrane protein</topology>
    </subcellularLocation>
</comment>
<dbReference type="NCBIfam" id="NF009284">
    <property type="entry name" value="PRK12644.1"/>
    <property type="match status" value="1"/>
</dbReference>
<reference evidence="14 15" key="1">
    <citation type="journal article" date="2015" name="Stand. Genomic Sci.">
        <title>Genomic Encyclopedia of Bacterial and Archaeal Type Strains, Phase III: the genomes of soil and plant-associated and newly described type strains.</title>
        <authorList>
            <person name="Whitman W.B."/>
            <person name="Woyke T."/>
            <person name="Klenk H.P."/>
            <person name="Zhou Y."/>
            <person name="Lilburn T.G."/>
            <person name="Beck B.J."/>
            <person name="De Vos P."/>
            <person name="Vandamme P."/>
            <person name="Eisen J.A."/>
            <person name="Garrity G."/>
            <person name="Hugenholtz P."/>
            <person name="Kyrpides N.C."/>
        </authorList>
    </citation>
    <scope>NUCLEOTIDE SEQUENCE [LARGE SCALE GENOMIC DNA]</scope>
    <source>
        <strain evidence="14 15">CECT 7306</strain>
    </source>
</reference>
<accession>A0A3N1GA82</accession>
<keyword evidence="3" id="KW-1003">Cell membrane</keyword>
<evidence type="ECO:0000313" key="14">
    <source>
        <dbReference type="EMBL" id="ROP27145.1"/>
    </source>
</evidence>
<keyword evidence="15" id="KW-1185">Reference proteome</keyword>
<name>A0A3N1GA82_9ACTN</name>
<feature type="domain" description="MrpA C-terminal/MbhD" evidence="12">
    <location>
        <begin position="597"/>
        <end position="661"/>
    </location>
</feature>
<dbReference type="OrthoDB" id="9811798at2"/>
<dbReference type="Pfam" id="PF00361">
    <property type="entry name" value="Proton_antipo_M"/>
    <property type="match status" value="1"/>
</dbReference>
<dbReference type="FunCoup" id="A0A3N1GA82">
    <property type="interactions" value="87"/>
</dbReference>
<evidence type="ECO:0000256" key="2">
    <source>
        <dbReference type="ARBA" id="ARBA00022448"/>
    </source>
</evidence>
<comment type="caution">
    <text evidence="14">The sequence shown here is derived from an EMBL/GenBank/DDBJ whole genome shotgun (WGS) entry which is preliminary data.</text>
</comment>
<keyword evidence="4 7" id="KW-0812">Transmembrane</keyword>
<proteinExistence type="predicted"/>
<dbReference type="PANTHER" id="PTHR43373">
    <property type="entry name" value="NA(+)/H(+) ANTIPORTER SUBUNIT"/>
    <property type="match status" value="1"/>
</dbReference>
<feature type="transmembrane region" description="Helical" evidence="9">
    <location>
        <begin position="615"/>
        <end position="632"/>
    </location>
</feature>
<dbReference type="InterPro" id="IPR007182">
    <property type="entry name" value="MnhB"/>
</dbReference>
<feature type="region of interest" description="Disordered" evidence="8">
    <location>
        <begin position="771"/>
        <end position="823"/>
    </location>
</feature>
<feature type="transmembrane region" description="Helical" evidence="9">
    <location>
        <begin position="892"/>
        <end position="917"/>
    </location>
</feature>
<evidence type="ECO:0000259" key="10">
    <source>
        <dbReference type="Pfam" id="PF00361"/>
    </source>
</evidence>
<feature type="compositionally biased region" description="Polar residues" evidence="8">
    <location>
        <begin position="979"/>
        <end position="988"/>
    </location>
</feature>
<dbReference type="GO" id="GO:0005886">
    <property type="term" value="C:plasma membrane"/>
    <property type="evidence" value="ECO:0007669"/>
    <property type="project" value="UniProtKB-SubCell"/>
</dbReference>
<evidence type="ECO:0000259" key="13">
    <source>
        <dbReference type="Pfam" id="PF20501"/>
    </source>
</evidence>
<feature type="transmembrane region" description="Helical" evidence="9">
    <location>
        <begin position="589"/>
        <end position="608"/>
    </location>
</feature>
<evidence type="ECO:0000256" key="5">
    <source>
        <dbReference type="ARBA" id="ARBA00022989"/>
    </source>
</evidence>
<feature type="domain" description="MrpA C-terminal/MbhE" evidence="13">
    <location>
        <begin position="676"/>
        <end position="757"/>
    </location>
</feature>
<dbReference type="Pfam" id="PF20501">
    <property type="entry name" value="MbhE"/>
    <property type="match status" value="1"/>
</dbReference>
<feature type="transmembrane region" description="Helical" evidence="9">
    <location>
        <begin position="861"/>
        <end position="880"/>
    </location>
</feature>
<feature type="transmembrane region" description="Helical" evidence="9">
    <location>
        <begin position="399"/>
        <end position="422"/>
    </location>
</feature>
<feature type="transmembrane region" description="Helical" evidence="9">
    <location>
        <begin position="557"/>
        <end position="577"/>
    </location>
</feature>
<dbReference type="InterPro" id="IPR046806">
    <property type="entry name" value="MrpA_C/MbhE"/>
</dbReference>
<feature type="transmembrane region" description="Helical" evidence="9">
    <location>
        <begin position="74"/>
        <end position="98"/>
    </location>
</feature>
<evidence type="ECO:0000313" key="15">
    <source>
        <dbReference type="Proteomes" id="UP000276232"/>
    </source>
</evidence>